<dbReference type="GO" id="GO:0015031">
    <property type="term" value="P:protein transport"/>
    <property type="evidence" value="ECO:0007669"/>
    <property type="project" value="UniProtKB-KW"/>
</dbReference>
<evidence type="ECO:0000256" key="2">
    <source>
        <dbReference type="ARBA" id="ARBA00005484"/>
    </source>
</evidence>
<feature type="transmembrane region" description="Helical" evidence="9">
    <location>
        <begin position="368"/>
        <end position="394"/>
    </location>
</feature>
<evidence type="ECO:0000256" key="1">
    <source>
        <dbReference type="ARBA" id="ARBA00004141"/>
    </source>
</evidence>
<feature type="transmembrane region" description="Helical" evidence="9">
    <location>
        <begin position="270"/>
        <end position="293"/>
    </location>
</feature>
<comment type="caution">
    <text evidence="10">The sequence shown here is derived from an EMBL/GenBank/DDBJ whole genome shotgun (WGS) entry which is preliminary data.</text>
</comment>
<accession>A0AAW1GVB8</accession>
<feature type="transmembrane region" description="Helical" evidence="9">
    <location>
        <begin position="462"/>
        <end position="483"/>
    </location>
</feature>
<sequence length="753" mass="84777">MEKSDDEIIVSQIQSQERTRSNTMTEEEEINDNPIEEVRLTVPITDDPSLPALTFRAWLLGLASCVLLSFVNQYFGFRETPIYVSSLVAQIATLPLGRLMAATLPTKYYRVPFTKWRFTFNPGPFNLKEHVLITIFAGSAGGGVYANHIIVSVKALYKRSINIFAAMLLAQTTQLLGYGWAGLFKKYLVESPYMWWPANLVQVSLFRTLHEKDKRQRWSVNRIQFFLITIITSFSYYIIPSYLFPSLGCLSILCFIFKKSRTMQQVGSGLNGLGIGAFAFDWNVVVGFLYSPLPTPASAIVNVMIGFFIIVYIVTPISYYSNIYEAKKFPFISSKTFDHSGQVYNISRILDAKTFTIDNESYNNYSKLYLSVFFAFSYGLSFATLAATISHVALFHGKSIIKLWGKARAKMNDGFSDVHLRIMKKNYEEVPQWWFYAILVVTFGLSLLACEGFNGQLQLPWWGLILACVIASSFTLPIGIILATTNQQIGLNVITELIIGYLYPGRPLANVSFKTYGYISMAQALLLIQDLKLGHYMKIAPKAMFMAQLAGTIVSSQVSFATSWWLLTSIENVCNPDSLPEGSPWTCPGDNVFFNASIIWGVLGPAKMFTKDGVYPGLNWFFLLGLLSPVPVWWFSAKYPNKKWIKLINIPIILSATSMMPPARSINYLSWGAVGLFFNYYIYSRYKGWWARYNYLLSAGLDTGVAFMGVLLYTLQGNEIFGPNWWGMIDDHCPLAKCPADPSVLVKGCPSIS</sequence>
<reference evidence="10" key="1">
    <citation type="submission" date="2024-03" db="EMBL/GenBank/DDBJ databases">
        <title>WGS assembly of Saponaria officinalis var. Norfolk2.</title>
        <authorList>
            <person name="Jenkins J."/>
            <person name="Shu S."/>
            <person name="Grimwood J."/>
            <person name="Barry K."/>
            <person name="Goodstein D."/>
            <person name="Schmutz J."/>
            <person name="Leebens-Mack J."/>
            <person name="Osbourn A."/>
        </authorList>
    </citation>
    <scope>NUCLEOTIDE SEQUENCE [LARGE SCALE GENOMIC DNA]</scope>
    <source>
        <strain evidence="10">JIC</strain>
    </source>
</reference>
<keyword evidence="7 9" id="KW-1133">Transmembrane helix</keyword>
<evidence type="ECO:0000256" key="6">
    <source>
        <dbReference type="ARBA" id="ARBA00022927"/>
    </source>
</evidence>
<keyword evidence="11" id="KW-1185">Reference proteome</keyword>
<feature type="transmembrane region" description="Helical" evidence="9">
    <location>
        <begin position="666"/>
        <end position="683"/>
    </location>
</feature>
<dbReference type="InterPro" id="IPR004648">
    <property type="entry name" value="Oligpept_transpt"/>
</dbReference>
<dbReference type="EMBL" id="JBDFQZ010000013">
    <property type="protein sequence ID" value="KAK9667973.1"/>
    <property type="molecule type" value="Genomic_DNA"/>
</dbReference>
<dbReference type="Proteomes" id="UP001443914">
    <property type="component" value="Unassembled WGS sequence"/>
</dbReference>
<protein>
    <submittedName>
        <fullName evidence="10">Uncharacterized protein</fullName>
    </submittedName>
</protein>
<keyword evidence="6" id="KW-0653">Protein transport</keyword>
<feature type="transmembrane region" description="Helical" evidence="9">
    <location>
        <begin position="163"/>
        <end position="181"/>
    </location>
</feature>
<evidence type="ECO:0000256" key="8">
    <source>
        <dbReference type="ARBA" id="ARBA00023136"/>
    </source>
</evidence>
<dbReference type="AlphaFoldDB" id="A0AAW1GVB8"/>
<feature type="transmembrane region" description="Helical" evidence="9">
    <location>
        <begin position="131"/>
        <end position="151"/>
    </location>
</feature>
<keyword evidence="8 9" id="KW-0472">Membrane</keyword>
<feature type="transmembrane region" description="Helical" evidence="9">
    <location>
        <begin position="618"/>
        <end position="637"/>
    </location>
</feature>
<dbReference type="GO" id="GO:0016020">
    <property type="term" value="C:membrane"/>
    <property type="evidence" value="ECO:0007669"/>
    <property type="project" value="UniProtKB-SubCell"/>
</dbReference>
<proteinExistence type="inferred from homology"/>
<evidence type="ECO:0000256" key="4">
    <source>
        <dbReference type="ARBA" id="ARBA00022692"/>
    </source>
</evidence>
<comment type="similarity">
    <text evidence="2">Belongs to the oligopeptide OPT transporter (TC 2.A.67.1) family.</text>
</comment>
<evidence type="ECO:0000256" key="3">
    <source>
        <dbReference type="ARBA" id="ARBA00022448"/>
    </source>
</evidence>
<feature type="transmembrane region" description="Helical" evidence="9">
    <location>
        <begin position="55"/>
        <end position="75"/>
    </location>
</feature>
<name>A0AAW1GVB8_SAPOF</name>
<dbReference type="NCBIfam" id="TIGR00727">
    <property type="entry name" value="ISP4_OPT"/>
    <property type="match status" value="1"/>
</dbReference>
<evidence type="ECO:0000256" key="9">
    <source>
        <dbReference type="SAM" id="Phobius"/>
    </source>
</evidence>
<evidence type="ECO:0000256" key="7">
    <source>
        <dbReference type="ARBA" id="ARBA00022989"/>
    </source>
</evidence>
<keyword evidence="4 9" id="KW-0812">Transmembrane</keyword>
<keyword evidence="5" id="KW-0571">Peptide transport</keyword>
<dbReference type="Pfam" id="PF03169">
    <property type="entry name" value="OPT"/>
    <property type="match status" value="1"/>
</dbReference>
<feature type="transmembrane region" description="Helical" evidence="9">
    <location>
        <begin position="433"/>
        <end position="450"/>
    </location>
</feature>
<evidence type="ECO:0000313" key="11">
    <source>
        <dbReference type="Proteomes" id="UP001443914"/>
    </source>
</evidence>
<gene>
    <name evidence="10" type="ORF">RND81_13G025200</name>
</gene>
<evidence type="ECO:0000256" key="5">
    <source>
        <dbReference type="ARBA" id="ARBA00022856"/>
    </source>
</evidence>
<feature type="transmembrane region" description="Helical" evidence="9">
    <location>
        <begin position="82"/>
        <end position="101"/>
    </location>
</feature>
<evidence type="ECO:0000313" key="10">
    <source>
        <dbReference type="EMBL" id="KAK9667973.1"/>
    </source>
</evidence>
<dbReference type="InterPro" id="IPR004813">
    <property type="entry name" value="OPT"/>
</dbReference>
<feature type="transmembrane region" description="Helical" evidence="9">
    <location>
        <begin position="299"/>
        <end position="320"/>
    </location>
</feature>
<dbReference type="GO" id="GO:0035673">
    <property type="term" value="F:oligopeptide transmembrane transporter activity"/>
    <property type="evidence" value="ECO:0007669"/>
    <property type="project" value="InterPro"/>
</dbReference>
<organism evidence="10 11">
    <name type="scientific">Saponaria officinalis</name>
    <name type="common">Common soapwort</name>
    <name type="synonym">Lychnis saponaria</name>
    <dbReference type="NCBI Taxonomy" id="3572"/>
    <lineage>
        <taxon>Eukaryota</taxon>
        <taxon>Viridiplantae</taxon>
        <taxon>Streptophyta</taxon>
        <taxon>Embryophyta</taxon>
        <taxon>Tracheophyta</taxon>
        <taxon>Spermatophyta</taxon>
        <taxon>Magnoliopsida</taxon>
        <taxon>eudicotyledons</taxon>
        <taxon>Gunneridae</taxon>
        <taxon>Pentapetalae</taxon>
        <taxon>Caryophyllales</taxon>
        <taxon>Caryophyllaceae</taxon>
        <taxon>Caryophylleae</taxon>
        <taxon>Saponaria</taxon>
    </lineage>
</organism>
<comment type="subcellular location">
    <subcellularLocation>
        <location evidence="1">Membrane</location>
        <topology evidence="1">Multi-pass membrane protein</topology>
    </subcellularLocation>
</comment>
<feature type="transmembrane region" description="Helical" evidence="9">
    <location>
        <begin position="695"/>
        <end position="715"/>
    </location>
</feature>
<dbReference type="NCBIfam" id="TIGR00728">
    <property type="entry name" value="OPT_sfam"/>
    <property type="match status" value="1"/>
</dbReference>
<feature type="transmembrane region" description="Helical" evidence="9">
    <location>
        <begin position="545"/>
        <end position="567"/>
    </location>
</feature>
<feature type="transmembrane region" description="Helical" evidence="9">
    <location>
        <begin position="242"/>
        <end position="258"/>
    </location>
</feature>
<keyword evidence="3" id="KW-0813">Transport</keyword>
<dbReference type="PANTHER" id="PTHR22601">
    <property type="entry name" value="ISP4 LIKE PROTEIN"/>
    <property type="match status" value="1"/>
</dbReference>